<feature type="transmembrane region" description="Helical" evidence="1">
    <location>
        <begin position="215"/>
        <end position="233"/>
    </location>
</feature>
<evidence type="ECO:0000313" key="2">
    <source>
        <dbReference type="EMBL" id="GAL92645.1"/>
    </source>
</evidence>
<protein>
    <recommendedName>
        <fullName evidence="4">DUF2029 domain-containing protein</fullName>
    </recommendedName>
</protein>
<keyword evidence="1" id="KW-1133">Transmembrane helix</keyword>
<proteinExistence type="predicted"/>
<organism evidence="2 3">
    <name type="scientific">Microcystis aeruginosa NIES-44</name>
    <dbReference type="NCBI Taxonomy" id="449439"/>
    <lineage>
        <taxon>Bacteria</taxon>
        <taxon>Bacillati</taxon>
        <taxon>Cyanobacteriota</taxon>
        <taxon>Cyanophyceae</taxon>
        <taxon>Oscillatoriophycideae</taxon>
        <taxon>Chroococcales</taxon>
        <taxon>Microcystaceae</taxon>
        <taxon>Microcystis</taxon>
    </lineage>
</organism>
<feature type="transmembrane region" description="Helical" evidence="1">
    <location>
        <begin position="339"/>
        <end position="360"/>
    </location>
</feature>
<feature type="transmembrane region" description="Helical" evidence="1">
    <location>
        <begin position="113"/>
        <end position="132"/>
    </location>
</feature>
<comment type="caution">
    <text evidence="2">The sequence shown here is derived from an EMBL/GenBank/DDBJ whole genome shotgun (WGS) entry which is preliminary data.</text>
</comment>
<gene>
    <name evidence="2" type="ORF">N44_01203</name>
</gene>
<feature type="transmembrane region" description="Helical" evidence="1">
    <location>
        <begin position="21"/>
        <end position="45"/>
    </location>
</feature>
<dbReference type="EMBL" id="BBPA01000023">
    <property type="protein sequence ID" value="GAL92645.1"/>
    <property type="molecule type" value="Genomic_DNA"/>
</dbReference>
<feature type="transmembrane region" description="Helical" evidence="1">
    <location>
        <begin position="289"/>
        <end position="308"/>
    </location>
</feature>
<dbReference type="AlphaFoldDB" id="A0A0A1VSC6"/>
<feature type="transmembrane region" description="Helical" evidence="1">
    <location>
        <begin position="411"/>
        <end position="432"/>
    </location>
</feature>
<feature type="transmembrane region" description="Helical" evidence="1">
    <location>
        <begin position="381"/>
        <end position="399"/>
    </location>
</feature>
<keyword evidence="1" id="KW-0472">Membrane</keyword>
<feature type="transmembrane region" description="Helical" evidence="1">
    <location>
        <begin position="162"/>
        <end position="178"/>
    </location>
</feature>
<evidence type="ECO:0008006" key="4">
    <source>
        <dbReference type="Google" id="ProtNLM"/>
    </source>
</evidence>
<evidence type="ECO:0000313" key="3">
    <source>
        <dbReference type="Proteomes" id="UP000030321"/>
    </source>
</evidence>
<evidence type="ECO:0000256" key="1">
    <source>
        <dbReference type="SAM" id="Phobius"/>
    </source>
</evidence>
<accession>A0A0A1VSC6</accession>
<dbReference type="Proteomes" id="UP000030321">
    <property type="component" value="Unassembled WGS sequence"/>
</dbReference>
<keyword evidence="1" id="KW-0812">Transmembrane</keyword>
<reference evidence="3" key="1">
    <citation type="journal article" date="2015" name="Genome">
        <title>Whole Genome Sequence of the Non-Microcystin-Producing Microcystis aeruginosa Strain NIES-44.</title>
        <authorList>
            <person name="Okano K."/>
            <person name="Miyata N."/>
            <person name="Ozaki Y."/>
        </authorList>
    </citation>
    <scope>NUCLEOTIDE SEQUENCE [LARGE SCALE GENOMIC DNA]</scope>
    <source>
        <strain evidence="3">NIES-44</strain>
    </source>
</reference>
<name>A0A0A1VSC6_MICAE</name>
<sequence>MDIVNSIHLQIRKMLKQQSKIDGRFLVIAALLGYFGLLYLANFFVPYHKFWRKLGVPAAENPFIDLAAVLGAFDCDRLTGEVSLTNNSCFNQISYPSSWSLLTWLGLEQRDTIFLGVLFALIFYVITLMIIGRLNYQEAIVYALILCSPPVMLLVERGNVDIVIYSWLGVGLMIIKNSRALIFRLCAYLLIFFWGVIKLFPIFGLAVIIKEKRNIFLFLSAIFAAAFITYFLASIEEMKTISQAFDDRGFGHLWFRFGYKALFFKVKSFLSNLSLFTGGDTDIKKTLRYMIYIIASLFTMLILTRVLLSKFKIFKEWLSSDFVSADSSKSLDKSQYIDYFRLAVGIYLGNFLVIGLVIDYKLTFLIFALPQILDWIKQENQLSLSSSMALVAIVVTFYASPFLYPWAIDEIINLLLFANLLYISLLSMPEWLKSLVHKRLSGKFSG</sequence>
<feature type="transmembrane region" description="Helical" evidence="1">
    <location>
        <begin position="185"/>
        <end position="209"/>
    </location>
</feature>